<keyword evidence="1" id="KW-1133">Transmembrane helix</keyword>
<reference evidence="2 3" key="1">
    <citation type="submission" date="2014-03" db="EMBL/GenBank/DDBJ databases">
        <title>Draft genome of the hookworm Oesophagostomum dentatum.</title>
        <authorList>
            <person name="Mitreva M."/>
        </authorList>
    </citation>
    <scope>NUCLEOTIDE SEQUENCE [LARGE SCALE GENOMIC DNA]</scope>
    <source>
        <strain evidence="2 3">OD-Hann</strain>
    </source>
</reference>
<dbReference type="OrthoDB" id="5866055at2759"/>
<proteinExistence type="predicted"/>
<keyword evidence="1" id="KW-0812">Transmembrane</keyword>
<accession>A0A0B1SF73</accession>
<gene>
    <name evidence="2" type="ORF">OESDEN_18166</name>
</gene>
<evidence type="ECO:0000313" key="2">
    <source>
        <dbReference type="EMBL" id="KHJ82142.1"/>
    </source>
</evidence>
<dbReference type="Proteomes" id="UP000053660">
    <property type="component" value="Unassembled WGS sequence"/>
</dbReference>
<evidence type="ECO:0000256" key="1">
    <source>
        <dbReference type="SAM" id="Phobius"/>
    </source>
</evidence>
<name>A0A0B1SF73_OESDE</name>
<protein>
    <submittedName>
        <fullName evidence="2">Uncharacterized protein</fullName>
    </submittedName>
</protein>
<dbReference type="EMBL" id="KN581885">
    <property type="protein sequence ID" value="KHJ82142.1"/>
    <property type="molecule type" value="Genomic_DNA"/>
</dbReference>
<dbReference type="AlphaFoldDB" id="A0A0B1SF73"/>
<organism evidence="2 3">
    <name type="scientific">Oesophagostomum dentatum</name>
    <name type="common">Nodular worm</name>
    <dbReference type="NCBI Taxonomy" id="61180"/>
    <lineage>
        <taxon>Eukaryota</taxon>
        <taxon>Metazoa</taxon>
        <taxon>Ecdysozoa</taxon>
        <taxon>Nematoda</taxon>
        <taxon>Chromadorea</taxon>
        <taxon>Rhabditida</taxon>
        <taxon>Rhabditina</taxon>
        <taxon>Rhabditomorpha</taxon>
        <taxon>Strongyloidea</taxon>
        <taxon>Strongylidae</taxon>
        <taxon>Oesophagostomum</taxon>
    </lineage>
</organism>
<evidence type="ECO:0000313" key="3">
    <source>
        <dbReference type="Proteomes" id="UP000053660"/>
    </source>
</evidence>
<keyword evidence="1" id="KW-0472">Membrane</keyword>
<feature type="transmembrane region" description="Helical" evidence="1">
    <location>
        <begin position="145"/>
        <end position="163"/>
    </location>
</feature>
<keyword evidence="3" id="KW-1185">Reference proteome</keyword>
<sequence>MIYTVTDRYVYLVRIPTITTLSITGAPQLTPLLHSSSDRVARMDINMFIREVRSSASPPKGRVVMLHSTPCCGGSMLARLLSSIDKEQQQLLLVQNEPPFLSALAVLVNVVSIEVIRSITHATLRFSMQHIGLDQVLVMKTRYEIFLRVFLFELFLNVFYVSSPKS</sequence>